<organism evidence="1 2">
    <name type="scientific">Leuconostoc kimchii (strain IMSNU 11154 / KCTC 2386 / IH25)</name>
    <dbReference type="NCBI Taxonomy" id="762051"/>
    <lineage>
        <taxon>Bacteria</taxon>
        <taxon>Bacillati</taxon>
        <taxon>Bacillota</taxon>
        <taxon>Bacilli</taxon>
        <taxon>Lactobacillales</taxon>
        <taxon>Lactobacillaceae</taxon>
        <taxon>Leuconostoc</taxon>
    </lineage>
</organism>
<dbReference type="STRING" id="762051.LKI_00305"/>
<evidence type="ECO:0000313" key="2">
    <source>
        <dbReference type="Proteomes" id="UP000002362"/>
    </source>
</evidence>
<dbReference type="HOGENOM" id="CLU_2001074_0_0_9"/>
<dbReference type="AlphaFoldDB" id="D5T005"/>
<proteinExistence type="predicted"/>
<sequence length="124" mass="14782">MFDLVVKHILPGMGLFFYFVLHFNCKFAVYNEDNELIKNGLPDELYPDSGLVAKVNVLNRQYSELFTNNGYEFRYNGFKTHEDENAFERDFNAIYEEIAERTRGKYRVINEYYFTSNTEDVRDL</sequence>
<name>D5T005_LEUKI</name>
<accession>D5T005</accession>
<gene>
    <name evidence="1" type="ordered locus">LKI_00305</name>
</gene>
<protein>
    <submittedName>
        <fullName evidence="1">Integral membrane protein</fullName>
    </submittedName>
</protein>
<evidence type="ECO:0000313" key="1">
    <source>
        <dbReference type="EMBL" id="ADG39604.1"/>
    </source>
</evidence>
<dbReference type="PATRIC" id="fig|762051.18.peg.62"/>
<dbReference type="EMBL" id="CP001758">
    <property type="protein sequence ID" value="ADG39604.1"/>
    <property type="molecule type" value="Genomic_DNA"/>
</dbReference>
<dbReference type="KEGG" id="lki:LKI_00305"/>
<reference evidence="1 2" key="1">
    <citation type="journal article" date="2010" name="J. Bacteriol.">
        <title>Complete genome sequence analysis of Leuconostoc kimchii IMSNU 11154.</title>
        <authorList>
            <person name="Oh H.M."/>
            <person name="Cho Y.J."/>
            <person name="Kim B.K."/>
            <person name="Roe J.H."/>
            <person name="Kang S.O."/>
            <person name="Nahm B.H."/>
            <person name="Jeong G."/>
            <person name="Han H.U."/>
            <person name="Chun J."/>
        </authorList>
    </citation>
    <scope>NUCLEOTIDE SEQUENCE [LARGE SCALE GENOMIC DNA]</scope>
    <source>
        <strain evidence="2">IMSNU 11154 / KCTC 2386 / IH25</strain>
    </source>
</reference>
<dbReference type="Proteomes" id="UP000002362">
    <property type="component" value="Chromosome"/>
</dbReference>